<protein>
    <submittedName>
        <fullName evidence="1">DUF1684 domain-containing protein</fullName>
    </submittedName>
</protein>
<dbReference type="Pfam" id="PF07920">
    <property type="entry name" value="DUF1684"/>
    <property type="match status" value="1"/>
</dbReference>
<reference evidence="2" key="1">
    <citation type="submission" date="2018-07" db="EMBL/GenBank/DDBJ databases">
        <title>Streptacidiphilus bronchialis DSM 106435 chromosome.</title>
        <authorList>
            <person name="Batra D."/>
            <person name="Gulvik C.A."/>
        </authorList>
    </citation>
    <scope>NUCLEOTIDE SEQUENCE [LARGE SCALE GENOMIC DNA]</scope>
    <source>
        <strain evidence="2">DSM 106435</strain>
    </source>
</reference>
<accession>A0A345T2C8</accession>
<keyword evidence="2" id="KW-1185">Reference proteome</keyword>
<dbReference type="AlphaFoldDB" id="A0A345T2C8"/>
<dbReference type="KEGG" id="stri:C7M71_024770"/>
<sequence length="266" mass="27986">MTTPTSTTPDAWNHWRDTRVAAAAAPYGPLALTGTHWLAEPPATPAELPDVPGRWSAGADGTVVLTAVAADGLIADGAPVDGTVRLRPDTDPAPSVAEAGERRLIPIAREGVLAVRVYDPAAPARAAFAGIDAYDWSAAWVVPARFTPYDDDRTVAVPNADGKQRALALAGEIAFDLGGETRTLTVGRTATGLSAVFGDATSGRETYRFRFLTLPAPDADGRTTLDLNRAHLPPCAFADHFICPFPPPGNVLPIPVQAGEKNPIRR</sequence>
<name>A0A345T2C8_9ACTN</name>
<dbReference type="InterPro" id="IPR012467">
    <property type="entry name" value="DUF1684"/>
</dbReference>
<dbReference type="RefSeq" id="WP_111495521.1">
    <property type="nucleotide sequence ID" value="NZ_CP031264.1"/>
</dbReference>
<proteinExistence type="predicted"/>
<dbReference type="PANTHER" id="PTHR41913:SF1">
    <property type="entry name" value="DUF1684 DOMAIN-CONTAINING PROTEIN"/>
    <property type="match status" value="1"/>
</dbReference>
<gene>
    <name evidence="1" type="ORF">C7M71_024770</name>
</gene>
<dbReference type="EMBL" id="CP031264">
    <property type="protein sequence ID" value="AXI80133.1"/>
    <property type="molecule type" value="Genomic_DNA"/>
</dbReference>
<dbReference type="Proteomes" id="UP000249340">
    <property type="component" value="Chromosome"/>
</dbReference>
<evidence type="ECO:0000313" key="2">
    <source>
        <dbReference type="Proteomes" id="UP000249340"/>
    </source>
</evidence>
<dbReference type="PANTHER" id="PTHR41913">
    <property type="entry name" value="DUF1684 DOMAIN-CONTAINING PROTEIN"/>
    <property type="match status" value="1"/>
</dbReference>
<evidence type="ECO:0000313" key="1">
    <source>
        <dbReference type="EMBL" id="AXI80133.1"/>
    </source>
</evidence>
<organism evidence="1 2">
    <name type="scientific">Peterkaempfera bronchialis</name>
    <dbReference type="NCBI Taxonomy" id="2126346"/>
    <lineage>
        <taxon>Bacteria</taxon>
        <taxon>Bacillati</taxon>
        <taxon>Actinomycetota</taxon>
        <taxon>Actinomycetes</taxon>
        <taxon>Kitasatosporales</taxon>
        <taxon>Streptomycetaceae</taxon>
        <taxon>Peterkaempfera</taxon>
    </lineage>
</organism>
<dbReference type="OrthoDB" id="5493262at2"/>